<name>A0A7I9WF83_9MYCO</name>
<comment type="caution">
    <text evidence="2">The sequence shown here is derived from an EMBL/GenBank/DDBJ whole genome shotgun (WGS) entry which is preliminary data.</text>
</comment>
<dbReference type="Pfam" id="PF12680">
    <property type="entry name" value="SnoaL_2"/>
    <property type="match status" value="1"/>
</dbReference>
<protein>
    <recommendedName>
        <fullName evidence="1">SnoaL-like domain-containing protein</fullName>
    </recommendedName>
</protein>
<proteinExistence type="predicted"/>
<reference evidence="2 3" key="1">
    <citation type="journal article" date="2019" name="Emerg. Microbes Infect.">
        <title>Comprehensive subspecies identification of 175 nontuberculous mycobacteria species based on 7547 genomic profiles.</title>
        <authorList>
            <person name="Matsumoto Y."/>
            <person name="Kinjo T."/>
            <person name="Motooka D."/>
            <person name="Nabeya D."/>
            <person name="Jung N."/>
            <person name="Uechi K."/>
            <person name="Horii T."/>
            <person name="Iida T."/>
            <person name="Fujita J."/>
            <person name="Nakamura S."/>
        </authorList>
    </citation>
    <scope>NUCLEOTIDE SEQUENCE [LARGE SCALE GENOMIC DNA]</scope>
    <source>
        <strain evidence="2 3">JCM 13392</strain>
    </source>
</reference>
<dbReference type="SUPFAM" id="SSF54427">
    <property type="entry name" value="NTF2-like"/>
    <property type="match status" value="1"/>
</dbReference>
<dbReference type="InterPro" id="IPR037401">
    <property type="entry name" value="SnoaL-like"/>
</dbReference>
<organism evidence="2 3">
    <name type="scientific">Mycolicibacterium murale</name>
    <dbReference type="NCBI Taxonomy" id="182220"/>
    <lineage>
        <taxon>Bacteria</taxon>
        <taxon>Bacillati</taxon>
        <taxon>Actinomycetota</taxon>
        <taxon>Actinomycetes</taxon>
        <taxon>Mycobacteriales</taxon>
        <taxon>Mycobacteriaceae</taxon>
        <taxon>Mycolicibacterium</taxon>
    </lineage>
</organism>
<sequence>MFVDDIPQGLSAFLAALQAGDAVGAAAHIAEYVILETPIDAAPIVGRDKVGSMLAAIFEVVDDVTVTEILIGDGDFAVVTNARMGSEDLDGIDLIGINAEGKVASMTCHLRPMRAIVALQNRLAALSGRPALTLIEEP</sequence>
<accession>A0A7I9WF83</accession>
<feature type="domain" description="SnoaL-like" evidence="1">
    <location>
        <begin position="12"/>
        <end position="105"/>
    </location>
</feature>
<dbReference type="Gene3D" id="3.10.450.50">
    <property type="match status" value="1"/>
</dbReference>
<evidence type="ECO:0000313" key="2">
    <source>
        <dbReference type="EMBL" id="GFG56344.1"/>
    </source>
</evidence>
<dbReference type="EMBL" id="BLKT01000003">
    <property type="protein sequence ID" value="GFG56344.1"/>
    <property type="molecule type" value="Genomic_DNA"/>
</dbReference>
<dbReference type="Proteomes" id="UP000465241">
    <property type="component" value="Unassembled WGS sequence"/>
</dbReference>
<evidence type="ECO:0000313" key="3">
    <source>
        <dbReference type="Proteomes" id="UP000465241"/>
    </source>
</evidence>
<dbReference type="AlphaFoldDB" id="A0A7I9WF83"/>
<evidence type="ECO:0000259" key="1">
    <source>
        <dbReference type="Pfam" id="PF12680"/>
    </source>
</evidence>
<keyword evidence="3" id="KW-1185">Reference proteome</keyword>
<dbReference type="InterPro" id="IPR032710">
    <property type="entry name" value="NTF2-like_dom_sf"/>
</dbReference>
<gene>
    <name evidence="2" type="ORF">MMUR_04800</name>
</gene>